<protein>
    <submittedName>
        <fullName evidence="6">Nitrate/nitrite transport system substrate-binding protein</fullName>
    </submittedName>
</protein>
<evidence type="ECO:0000256" key="5">
    <source>
        <dbReference type="ARBA" id="ARBA00023136"/>
    </source>
</evidence>
<evidence type="ECO:0000256" key="1">
    <source>
        <dbReference type="ARBA" id="ARBA00004308"/>
    </source>
</evidence>
<reference evidence="6 7" key="1">
    <citation type="submission" date="2020-08" db="EMBL/GenBank/DDBJ databases">
        <title>Genomic Encyclopedia of Type Strains, Phase IV (KMG-IV): sequencing the most valuable type-strain genomes for metagenomic binning, comparative biology and taxonomic classification.</title>
        <authorList>
            <person name="Goeker M."/>
        </authorList>
    </citation>
    <scope>NUCLEOTIDE SEQUENCE [LARGE SCALE GENOMIC DNA]</scope>
    <source>
        <strain evidence="6 7">DSM 103725</strain>
    </source>
</reference>
<dbReference type="PANTHER" id="PTHR30024:SF43">
    <property type="entry name" value="BLL4572 PROTEIN"/>
    <property type="match status" value="1"/>
</dbReference>
<dbReference type="GO" id="GO:0012505">
    <property type="term" value="C:endomembrane system"/>
    <property type="evidence" value="ECO:0007669"/>
    <property type="project" value="UniProtKB-SubCell"/>
</dbReference>
<keyword evidence="5" id="KW-0472">Membrane</keyword>
<evidence type="ECO:0000313" key="7">
    <source>
        <dbReference type="Proteomes" id="UP000541810"/>
    </source>
</evidence>
<accession>A0A7X0H8L3</accession>
<dbReference type="Proteomes" id="UP000541810">
    <property type="component" value="Unassembled WGS sequence"/>
</dbReference>
<dbReference type="PANTHER" id="PTHR30024">
    <property type="entry name" value="ALIPHATIC SULFONATES-BINDING PROTEIN-RELATED"/>
    <property type="match status" value="1"/>
</dbReference>
<dbReference type="RefSeq" id="WP_184678741.1">
    <property type="nucleotide sequence ID" value="NZ_JACHGY010000001.1"/>
</dbReference>
<evidence type="ECO:0000313" key="6">
    <source>
        <dbReference type="EMBL" id="MBB6431258.1"/>
    </source>
</evidence>
<comment type="subcellular location">
    <subcellularLocation>
        <location evidence="1">Endomembrane system</location>
    </subcellularLocation>
</comment>
<proteinExistence type="predicted"/>
<keyword evidence="4" id="KW-0997">Cell inner membrane</keyword>
<keyword evidence="7" id="KW-1185">Reference proteome</keyword>
<gene>
    <name evidence="6" type="ORF">HNQ40_003064</name>
</gene>
<keyword evidence="3" id="KW-1003">Cell membrane</keyword>
<dbReference type="Pfam" id="PF13379">
    <property type="entry name" value="NMT1_2"/>
    <property type="match status" value="1"/>
</dbReference>
<dbReference type="EMBL" id="JACHGY010000001">
    <property type="protein sequence ID" value="MBB6431258.1"/>
    <property type="molecule type" value="Genomic_DNA"/>
</dbReference>
<dbReference type="InterPro" id="IPR044527">
    <property type="entry name" value="NrtA/CpmA_ABC-bd_dom"/>
</dbReference>
<keyword evidence="2" id="KW-0813">Transport</keyword>
<organism evidence="6 7">
    <name type="scientific">Algisphaera agarilytica</name>
    <dbReference type="NCBI Taxonomy" id="1385975"/>
    <lineage>
        <taxon>Bacteria</taxon>
        <taxon>Pseudomonadati</taxon>
        <taxon>Planctomycetota</taxon>
        <taxon>Phycisphaerae</taxon>
        <taxon>Phycisphaerales</taxon>
        <taxon>Phycisphaeraceae</taxon>
        <taxon>Algisphaera</taxon>
    </lineage>
</organism>
<dbReference type="AlphaFoldDB" id="A0A7X0H8L3"/>
<comment type="caution">
    <text evidence="6">The sequence shown here is derived from an EMBL/GenBank/DDBJ whole genome shotgun (WGS) entry which is preliminary data.</text>
</comment>
<evidence type="ECO:0000256" key="4">
    <source>
        <dbReference type="ARBA" id="ARBA00022519"/>
    </source>
</evidence>
<dbReference type="CDD" id="cd13553">
    <property type="entry name" value="PBP2_NrtA_CpmA_like"/>
    <property type="match status" value="1"/>
</dbReference>
<dbReference type="SUPFAM" id="SSF53850">
    <property type="entry name" value="Periplasmic binding protein-like II"/>
    <property type="match status" value="1"/>
</dbReference>
<name>A0A7X0H8L3_9BACT</name>
<evidence type="ECO:0000256" key="3">
    <source>
        <dbReference type="ARBA" id="ARBA00022475"/>
    </source>
</evidence>
<evidence type="ECO:0000256" key="2">
    <source>
        <dbReference type="ARBA" id="ARBA00022448"/>
    </source>
</evidence>
<sequence length="414" mass="45628">MIDQAEPIVIEKPDLQIGFIPLSDCAPLVAAYEKGFFEHEGLRVTLCRERSWASIRDKTAFGVYDASQMLYPMPLASTLGVGGAAVPMMSALCLSLGGNAITVSESLYAEMLSAAGEAGLDEERSAFVLSDVIKRRAQNGEPAITLGCVFPTSTHHYELRHWLSAAGVDCDLDVRLQVVPPPDMPDAMREGRIDGFCVGEPWNSITVQRGWGRIVMTKHKLWNNAPEKVLGVTTAWAEQHPATHLALIRAIIAASAWCDDEANREELARMIASEHYVDVPYEAVRPSMMGQLSLSQNGPVWDCSDFMVFNRYAANFPWVSHGRTFLEKMADAGQIDPNDHPAQEYDRLAAQVLQPNLYRKACAELDLPYPLIDHKPEGVHNEAWSLTQATRPIVMGPDQIFPSQASPVEVSSDP</sequence>
<dbReference type="Gene3D" id="3.40.190.10">
    <property type="entry name" value="Periplasmic binding protein-like II"/>
    <property type="match status" value="2"/>
</dbReference>